<gene>
    <name evidence="1" type="ORF">SAMN05216325_1065</name>
</gene>
<evidence type="ECO:0000313" key="1">
    <source>
        <dbReference type="EMBL" id="SEN01406.1"/>
    </source>
</evidence>
<dbReference type="Proteomes" id="UP000199459">
    <property type="component" value="Unassembled WGS sequence"/>
</dbReference>
<accession>A0A1H8D2F3</accession>
<evidence type="ECO:0000313" key="2">
    <source>
        <dbReference type="Proteomes" id="UP000199459"/>
    </source>
</evidence>
<organism evidence="1 2">
    <name type="scientific">Nitrosomonas marina</name>
    <dbReference type="NCBI Taxonomy" id="917"/>
    <lineage>
        <taxon>Bacteria</taxon>
        <taxon>Pseudomonadati</taxon>
        <taxon>Pseudomonadota</taxon>
        <taxon>Betaproteobacteria</taxon>
        <taxon>Nitrosomonadales</taxon>
        <taxon>Nitrosomonadaceae</taxon>
        <taxon>Nitrosomonas</taxon>
    </lineage>
</organism>
<sequence>MKPTKPLTTPELEAWENSRNLEAELLESVRQMIARKGRVVFSPNTSIKKKSTNNNSVA</sequence>
<dbReference type="AlphaFoldDB" id="A0A1H8D2F3"/>
<protein>
    <submittedName>
        <fullName evidence="1">Uncharacterized protein</fullName>
    </submittedName>
</protein>
<dbReference type="EMBL" id="FOCP01000006">
    <property type="protein sequence ID" value="SEN01406.1"/>
    <property type="molecule type" value="Genomic_DNA"/>
</dbReference>
<name>A0A1H8D2F3_9PROT</name>
<dbReference type="RefSeq" id="WP_177167685.1">
    <property type="nucleotide sequence ID" value="NZ_FOCP01000006.1"/>
</dbReference>
<proteinExistence type="predicted"/>
<reference evidence="1 2" key="1">
    <citation type="submission" date="2016-10" db="EMBL/GenBank/DDBJ databases">
        <authorList>
            <person name="de Groot N.N."/>
        </authorList>
    </citation>
    <scope>NUCLEOTIDE SEQUENCE [LARGE SCALE GENOMIC DNA]</scope>
    <source>
        <strain evidence="1 2">Nm22</strain>
    </source>
</reference>